<keyword evidence="3" id="KW-0274">FAD</keyword>
<dbReference type="Gene3D" id="3.30.390.30">
    <property type="match status" value="1"/>
</dbReference>
<dbReference type="Pfam" id="PF14759">
    <property type="entry name" value="Reductase_C"/>
    <property type="match status" value="1"/>
</dbReference>
<comment type="cofactor">
    <cofactor evidence="1">
        <name>FAD</name>
        <dbReference type="ChEBI" id="CHEBI:57692"/>
    </cofactor>
</comment>
<dbReference type="SUPFAM" id="SSF51905">
    <property type="entry name" value="FAD/NAD(P)-binding domain"/>
    <property type="match status" value="1"/>
</dbReference>
<evidence type="ECO:0000259" key="5">
    <source>
        <dbReference type="Pfam" id="PF07992"/>
    </source>
</evidence>
<sequence>MDGIVIIGAGECGTRAAFTLREAGYSGSVTLVGSEPHLPYERPPLSKPMNGAVQMKLICAAEALEAAGIDYLAGLSASKLNADAGTVTLSDGRVLRFEKLLLATGARPRRLTCAGAELALDLRTHADAEAIFSSVAAGLRVAVIGGGLIGMELASVLRGKDAAVNVIEAAPKPLGRAVPQRFAEKLHARHVAEGVRFHLDRGVVAIGDEGVTLTDGSMVPADLVVSAIGVLPETTLAEAAGLATGNGIQTDACLRTSAPNVFAAGDCAAVAQPGGGLIRYESWRNARTQAETAARNMAGAAETFTAIPWFWSDQYDLGLQVAGLPKPAHQRVLRSAAGGELEFYLDDGRLVAAAGLGIGNSLAKEIKLAEMLIAAAASPDPAALTDPGVNLKTLLKSARAETFTCR</sequence>
<dbReference type="InterPro" id="IPR050446">
    <property type="entry name" value="FAD-oxidoreductase/Apoptosis"/>
</dbReference>
<evidence type="ECO:0000259" key="6">
    <source>
        <dbReference type="Pfam" id="PF14759"/>
    </source>
</evidence>
<dbReference type="SUPFAM" id="SSF55424">
    <property type="entry name" value="FAD/NAD-linked reductases, dimerisation (C-terminal) domain"/>
    <property type="match status" value="1"/>
</dbReference>
<dbReference type="Proteomes" id="UP001229355">
    <property type="component" value="Chromosome 1"/>
</dbReference>
<keyword evidence="4" id="KW-0560">Oxidoreductase</keyword>
<dbReference type="RefSeq" id="WP_280658756.1">
    <property type="nucleotide sequence ID" value="NZ_CP120373.1"/>
</dbReference>
<dbReference type="Pfam" id="PF07992">
    <property type="entry name" value="Pyr_redox_2"/>
    <property type="match status" value="1"/>
</dbReference>
<dbReference type="PRINTS" id="PR00368">
    <property type="entry name" value="FADPNR"/>
</dbReference>
<keyword evidence="2" id="KW-0285">Flavoprotein</keyword>
<evidence type="ECO:0000313" key="8">
    <source>
        <dbReference type="Proteomes" id="UP001229355"/>
    </source>
</evidence>
<evidence type="ECO:0000256" key="2">
    <source>
        <dbReference type="ARBA" id="ARBA00022630"/>
    </source>
</evidence>
<dbReference type="PANTHER" id="PTHR43557">
    <property type="entry name" value="APOPTOSIS-INDUCING FACTOR 1"/>
    <property type="match status" value="1"/>
</dbReference>
<reference evidence="7 8" key="1">
    <citation type="submission" date="2023-03" db="EMBL/GenBank/DDBJ databases">
        <authorList>
            <person name="Kaur S."/>
            <person name="Espinosa-Saiz D."/>
            <person name="Velazquez E."/>
            <person name="Menendez E."/>
            <person name="diCenzo G.C."/>
        </authorList>
    </citation>
    <scope>NUCLEOTIDE SEQUENCE [LARGE SCALE GENOMIC DNA]</scope>
    <source>
        <strain evidence="7 8">LMG 24692</strain>
    </source>
</reference>
<accession>A0ABY8D735</accession>
<protein>
    <submittedName>
        <fullName evidence="7">FAD-dependent oxidoreductase</fullName>
    </submittedName>
</protein>
<evidence type="ECO:0000256" key="1">
    <source>
        <dbReference type="ARBA" id="ARBA00001974"/>
    </source>
</evidence>
<evidence type="ECO:0000313" key="7">
    <source>
        <dbReference type="EMBL" id="WEX86689.1"/>
    </source>
</evidence>
<dbReference type="InterPro" id="IPR028202">
    <property type="entry name" value="Reductase_C"/>
</dbReference>
<feature type="domain" description="Reductase C-terminal" evidence="6">
    <location>
        <begin position="309"/>
        <end position="395"/>
    </location>
</feature>
<name>A0ABY8D735_9HYPH</name>
<evidence type="ECO:0000256" key="3">
    <source>
        <dbReference type="ARBA" id="ARBA00022827"/>
    </source>
</evidence>
<keyword evidence="8" id="KW-1185">Reference proteome</keyword>
<dbReference type="PANTHER" id="PTHR43557:SF2">
    <property type="entry name" value="RIESKE DOMAIN-CONTAINING PROTEIN-RELATED"/>
    <property type="match status" value="1"/>
</dbReference>
<evidence type="ECO:0000256" key="4">
    <source>
        <dbReference type="ARBA" id="ARBA00023002"/>
    </source>
</evidence>
<dbReference type="InterPro" id="IPR016156">
    <property type="entry name" value="FAD/NAD-linked_Rdtase_dimer_sf"/>
</dbReference>
<gene>
    <name evidence="7" type="ORF">PZN02_003004</name>
</gene>
<dbReference type="Gene3D" id="3.50.50.60">
    <property type="entry name" value="FAD/NAD(P)-binding domain"/>
    <property type="match status" value="2"/>
</dbReference>
<dbReference type="EMBL" id="CP120373">
    <property type="protein sequence ID" value="WEX86689.1"/>
    <property type="molecule type" value="Genomic_DNA"/>
</dbReference>
<feature type="domain" description="FAD/NAD(P)-binding" evidence="5">
    <location>
        <begin position="4"/>
        <end position="290"/>
    </location>
</feature>
<dbReference type="InterPro" id="IPR036188">
    <property type="entry name" value="FAD/NAD-bd_sf"/>
</dbReference>
<dbReference type="PRINTS" id="PR00469">
    <property type="entry name" value="PNDRDTASEII"/>
</dbReference>
<organism evidence="7 8">
    <name type="scientific">Sinorhizobium garamanticum</name>
    <dbReference type="NCBI Taxonomy" id="680247"/>
    <lineage>
        <taxon>Bacteria</taxon>
        <taxon>Pseudomonadati</taxon>
        <taxon>Pseudomonadota</taxon>
        <taxon>Alphaproteobacteria</taxon>
        <taxon>Hyphomicrobiales</taxon>
        <taxon>Rhizobiaceae</taxon>
        <taxon>Sinorhizobium/Ensifer group</taxon>
        <taxon>Sinorhizobium</taxon>
    </lineage>
</organism>
<proteinExistence type="predicted"/>
<dbReference type="InterPro" id="IPR023753">
    <property type="entry name" value="FAD/NAD-binding_dom"/>
</dbReference>